<keyword evidence="4" id="KW-1185">Reference proteome</keyword>
<dbReference type="OrthoDB" id="2152029at2759"/>
<dbReference type="InterPro" id="IPR013094">
    <property type="entry name" value="AB_hydrolase_3"/>
</dbReference>
<accession>A0A9W9VZ31</accession>
<keyword evidence="1" id="KW-0378">Hydrolase</keyword>
<evidence type="ECO:0000313" key="3">
    <source>
        <dbReference type="EMBL" id="KAJ5391785.1"/>
    </source>
</evidence>
<evidence type="ECO:0000256" key="1">
    <source>
        <dbReference type="ARBA" id="ARBA00022801"/>
    </source>
</evidence>
<organism evidence="3 4">
    <name type="scientific">Penicillium cosmopolitanum</name>
    <dbReference type="NCBI Taxonomy" id="1131564"/>
    <lineage>
        <taxon>Eukaryota</taxon>
        <taxon>Fungi</taxon>
        <taxon>Dikarya</taxon>
        <taxon>Ascomycota</taxon>
        <taxon>Pezizomycotina</taxon>
        <taxon>Eurotiomycetes</taxon>
        <taxon>Eurotiomycetidae</taxon>
        <taxon>Eurotiales</taxon>
        <taxon>Aspergillaceae</taxon>
        <taxon>Penicillium</taxon>
    </lineage>
</organism>
<reference evidence="3" key="1">
    <citation type="submission" date="2022-12" db="EMBL/GenBank/DDBJ databases">
        <authorList>
            <person name="Petersen C."/>
        </authorList>
    </citation>
    <scope>NUCLEOTIDE SEQUENCE</scope>
    <source>
        <strain evidence="3">IBT 29677</strain>
    </source>
</reference>
<comment type="caution">
    <text evidence="3">The sequence shown here is derived from an EMBL/GenBank/DDBJ whole genome shotgun (WGS) entry which is preliminary data.</text>
</comment>
<protein>
    <recommendedName>
        <fullName evidence="2">Alpha/beta hydrolase fold-3 domain-containing protein</fullName>
    </recommendedName>
</protein>
<name>A0A9W9VZ31_9EURO</name>
<evidence type="ECO:0000259" key="2">
    <source>
        <dbReference type="Pfam" id="PF07859"/>
    </source>
</evidence>
<dbReference type="PANTHER" id="PTHR48081">
    <property type="entry name" value="AB HYDROLASE SUPERFAMILY PROTEIN C4A8.06C"/>
    <property type="match status" value="1"/>
</dbReference>
<gene>
    <name evidence="3" type="ORF">N7509_007275</name>
</gene>
<reference evidence="3" key="2">
    <citation type="journal article" date="2023" name="IMA Fungus">
        <title>Comparative genomic study of the Penicillium genus elucidates a diverse pangenome and 15 lateral gene transfer events.</title>
        <authorList>
            <person name="Petersen C."/>
            <person name="Sorensen T."/>
            <person name="Nielsen M.R."/>
            <person name="Sondergaard T.E."/>
            <person name="Sorensen J.L."/>
            <person name="Fitzpatrick D.A."/>
            <person name="Frisvad J.C."/>
            <person name="Nielsen K.L."/>
        </authorList>
    </citation>
    <scope>NUCLEOTIDE SEQUENCE</scope>
    <source>
        <strain evidence="3">IBT 29677</strain>
    </source>
</reference>
<dbReference type="Pfam" id="PF07859">
    <property type="entry name" value="Abhydrolase_3"/>
    <property type="match status" value="1"/>
</dbReference>
<dbReference type="GO" id="GO:0072330">
    <property type="term" value="P:monocarboxylic acid biosynthetic process"/>
    <property type="evidence" value="ECO:0007669"/>
    <property type="project" value="UniProtKB-ARBA"/>
</dbReference>
<dbReference type="RefSeq" id="XP_056487463.1">
    <property type="nucleotide sequence ID" value="XM_056631912.1"/>
</dbReference>
<proteinExistence type="predicted"/>
<dbReference type="GeneID" id="81370892"/>
<dbReference type="PANTHER" id="PTHR48081:SF31">
    <property type="entry name" value="STERYL ACETYL HYDROLASE MUG81-RELATED"/>
    <property type="match status" value="1"/>
</dbReference>
<dbReference type="GO" id="GO:0017000">
    <property type="term" value="P:antibiotic biosynthetic process"/>
    <property type="evidence" value="ECO:0007669"/>
    <property type="project" value="UniProtKB-ARBA"/>
</dbReference>
<dbReference type="InterPro" id="IPR050300">
    <property type="entry name" value="GDXG_lipolytic_enzyme"/>
</dbReference>
<feature type="domain" description="Alpha/beta hydrolase fold-3" evidence="2">
    <location>
        <begin position="116"/>
        <end position="333"/>
    </location>
</feature>
<dbReference type="InterPro" id="IPR029058">
    <property type="entry name" value="AB_hydrolase_fold"/>
</dbReference>
<dbReference type="Gene3D" id="3.40.50.1820">
    <property type="entry name" value="alpha/beta hydrolase"/>
    <property type="match status" value="1"/>
</dbReference>
<dbReference type="EMBL" id="JAPZBU010000008">
    <property type="protein sequence ID" value="KAJ5391785.1"/>
    <property type="molecule type" value="Genomic_DNA"/>
</dbReference>
<dbReference type="Proteomes" id="UP001147747">
    <property type="component" value="Unassembled WGS sequence"/>
</dbReference>
<dbReference type="GO" id="GO:0016787">
    <property type="term" value="F:hydrolase activity"/>
    <property type="evidence" value="ECO:0007669"/>
    <property type="project" value="UniProtKB-KW"/>
</dbReference>
<dbReference type="SUPFAM" id="SSF53474">
    <property type="entry name" value="alpha/beta-Hydrolases"/>
    <property type="match status" value="1"/>
</dbReference>
<dbReference type="AlphaFoldDB" id="A0A9W9VZ31"/>
<evidence type="ECO:0000313" key="4">
    <source>
        <dbReference type="Proteomes" id="UP001147747"/>
    </source>
</evidence>
<sequence>MSDTKRDPMVPELGLWERADVQLGKVTILANVLYAAITGVFRGKSSPKFYSSHLLATAIRTMVDRLSVRQSQYMNAPTPATYKAVMEKRGLQPEIVPLPHDTEGYWLGNKDANNVLVFFHGGGFTLAATPAHFEFWLDLLKVANENGHDIAVFFPRYTQSPYGTYPTQLRQATGALRYILNETGRSPANVVVGGDSAGGNLAMAVLLHLSHPHPEIDPISLSTPLAGVFGLAPWVNFTTDWPSFKDNAYKDLITERALSEWSESYNPGKENDAWSEPDRAPAEWWADAKTERILLLAGSDELLLSPIESFAKKVKSVFPNTTYIVGSDEAHDIIFYGNPGPEGGTNWQRAPAVAFVSSVDVVNYMFKLF</sequence>